<evidence type="ECO:0000256" key="2">
    <source>
        <dbReference type="ARBA" id="ARBA00022692"/>
    </source>
</evidence>
<evidence type="ECO:0000256" key="4">
    <source>
        <dbReference type="ARBA" id="ARBA00023136"/>
    </source>
</evidence>
<dbReference type="PANTHER" id="PTHR35371">
    <property type="entry name" value="INNER MEMBRANE PROTEIN"/>
    <property type="match status" value="1"/>
</dbReference>
<evidence type="ECO:0000256" key="3">
    <source>
        <dbReference type="ARBA" id="ARBA00022989"/>
    </source>
</evidence>
<reference evidence="6 7" key="1">
    <citation type="submission" date="2013-07" db="EMBL/GenBank/DDBJ databases">
        <title>Comparative Genomic and Metabolomic Analysis of Twelve Strains of Pseudoalteromonas luteoviolacea.</title>
        <authorList>
            <person name="Vynne N.G."/>
            <person name="Mansson M."/>
            <person name="Gram L."/>
        </authorList>
    </citation>
    <scope>NUCLEOTIDE SEQUENCE [LARGE SCALE GENOMIC DNA]</scope>
    <source>
        <strain evidence="6 7">DSM 6061</strain>
    </source>
</reference>
<comment type="subcellular location">
    <subcellularLocation>
        <location evidence="1">Membrane</location>
    </subcellularLocation>
</comment>
<evidence type="ECO:0008006" key="8">
    <source>
        <dbReference type="Google" id="ProtNLM"/>
    </source>
</evidence>
<dbReference type="InterPro" id="IPR023352">
    <property type="entry name" value="MAPEG-like_dom_sf"/>
</dbReference>
<dbReference type="GO" id="GO:0016020">
    <property type="term" value="C:membrane"/>
    <property type="evidence" value="ECO:0007669"/>
    <property type="project" value="UniProtKB-SubCell"/>
</dbReference>
<dbReference type="RefSeq" id="WP_063355856.1">
    <property type="nucleotide sequence ID" value="NZ_AQHB01000037.1"/>
</dbReference>
<proteinExistence type="predicted"/>
<name>A0A166XEQ7_9GAMM</name>
<keyword evidence="4 5" id="KW-0472">Membrane</keyword>
<feature type="transmembrane region" description="Helical" evidence="5">
    <location>
        <begin position="82"/>
        <end position="101"/>
    </location>
</feature>
<dbReference type="Proteomes" id="UP000076643">
    <property type="component" value="Unassembled WGS sequence"/>
</dbReference>
<evidence type="ECO:0000256" key="1">
    <source>
        <dbReference type="ARBA" id="ARBA00004370"/>
    </source>
</evidence>
<keyword evidence="7" id="KW-1185">Reference proteome</keyword>
<dbReference type="InterPro" id="IPR001129">
    <property type="entry name" value="Membr-assoc_MAPEG"/>
</dbReference>
<keyword evidence="2 5" id="KW-0812">Transmembrane</keyword>
<keyword evidence="3 5" id="KW-1133">Transmembrane helix</keyword>
<sequence>MDVIIICAVISMLLPYFAKIPVIVEMHKAGGYNNKQPRMQQRQLTDAGARAVAAHYNCFESLVVFAVAIAVVIGTNNTASTVQWLAMTHIGARIFYCIFYWLDLDMLRSVTWLIGIICPIMMVVLSL</sequence>
<dbReference type="AlphaFoldDB" id="A0A166XEQ7"/>
<dbReference type="Pfam" id="PF01124">
    <property type="entry name" value="MAPEG"/>
    <property type="match status" value="1"/>
</dbReference>
<evidence type="ECO:0000313" key="6">
    <source>
        <dbReference type="EMBL" id="KZN40242.1"/>
    </source>
</evidence>
<evidence type="ECO:0000313" key="7">
    <source>
        <dbReference type="Proteomes" id="UP000076643"/>
    </source>
</evidence>
<feature type="transmembrane region" description="Helical" evidence="5">
    <location>
        <begin position="107"/>
        <end position="125"/>
    </location>
</feature>
<comment type="caution">
    <text evidence="6">The sequence shown here is derived from an EMBL/GenBank/DDBJ whole genome shotgun (WGS) entry which is preliminary data.</text>
</comment>
<gene>
    <name evidence="6" type="ORF">N475_12300</name>
</gene>
<accession>A0A166XEQ7</accession>
<organism evidence="6 7">
    <name type="scientific">Pseudoalteromonas luteoviolacea DSM 6061</name>
    <dbReference type="NCBI Taxonomy" id="1365250"/>
    <lineage>
        <taxon>Bacteria</taxon>
        <taxon>Pseudomonadati</taxon>
        <taxon>Pseudomonadota</taxon>
        <taxon>Gammaproteobacteria</taxon>
        <taxon>Alteromonadales</taxon>
        <taxon>Pseudoalteromonadaceae</taxon>
        <taxon>Pseudoalteromonas</taxon>
    </lineage>
</organism>
<dbReference type="PANTHER" id="PTHR35371:SF1">
    <property type="entry name" value="BLR7753 PROTEIN"/>
    <property type="match status" value="1"/>
</dbReference>
<protein>
    <recommendedName>
        <fullName evidence="8">MAPEG family protein</fullName>
    </recommendedName>
</protein>
<dbReference type="Gene3D" id="1.20.120.550">
    <property type="entry name" value="Membrane associated eicosanoid/glutathione metabolism-like domain"/>
    <property type="match status" value="1"/>
</dbReference>
<dbReference type="PATRIC" id="fig|1365250.3.peg.1689"/>
<dbReference type="SUPFAM" id="SSF161084">
    <property type="entry name" value="MAPEG domain-like"/>
    <property type="match status" value="1"/>
</dbReference>
<feature type="transmembrane region" description="Helical" evidence="5">
    <location>
        <begin position="54"/>
        <end position="75"/>
    </location>
</feature>
<evidence type="ECO:0000256" key="5">
    <source>
        <dbReference type="SAM" id="Phobius"/>
    </source>
</evidence>
<dbReference type="EMBL" id="AUYB01000096">
    <property type="protein sequence ID" value="KZN40242.1"/>
    <property type="molecule type" value="Genomic_DNA"/>
</dbReference>